<proteinExistence type="predicted"/>
<evidence type="ECO:0000313" key="4">
    <source>
        <dbReference type="Proteomes" id="UP000821837"/>
    </source>
</evidence>
<dbReference type="EMBL" id="JABSTV010001253">
    <property type="protein sequence ID" value="KAH7943073.1"/>
    <property type="molecule type" value="Genomic_DNA"/>
</dbReference>
<reference evidence="3" key="1">
    <citation type="journal article" date="2020" name="Cell">
        <title>Large-Scale Comparative Analyses of Tick Genomes Elucidate Their Genetic Diversity and Vector Capacities.</title>
        <authorList>
            <consortium name="Tick Genome and Microbiome Consortium (TIGMIC)"/>
            <person name="Jia N."/>
            <person name="Wang J."/>
            <person name="Shi W."/>
            <person name="Du L."/>
            <person name="Sun Y."/>
            <person name="Zhan W."/>
            <person name="Jiang J.F."/>
            <person name="Wang Q."/>
            <person name="Zhang B."/>
            <person name="Ji P."/>
            <person name="Bell-Sakyi L."/>
            <person name="Cui X.M."/>
            <person name="Yuan T.T."/>
            <person name="Jiang B.G."/>
            <person name="Yang W.F."/>
            <person name="Lam T.T."/>
            <person name="Chang Q.C."/>
            <person name="Ding S.J."/>
            <person name="Wang X.J."/>
            <person name="Zhu J.G."/>
            <person name="Ruan X.D."/>
            <person name="Zhao L."/>
            <person name="Wei J.T."/>
            <person name="Ye R.Z."/>
            <person name="Que T.C."/>
            <person name="Du C.H."/>
            <person name="Zhou Y.H."/>
            <person name="Cheng J.X."/>
            <person name="Dai P.F."/>
            <person name="Guo W.B."/>
            <person name="Han X.H."/>
            <person name="Huang E.J."/>
            <person name="Li L.F."/>
            <person name="Wei W."/>
            <person name="Gao Y.C."/>
            <person name="Liu J.Z."/>
            <person name="Shao H.Z."/>
            <person name="Wang X."/>
            <person name="Wang C.C."/>
            <person name="Yang T.C."/>
            <person name="Huo Q.B."/>
            <person name="Li W."/>
            <person name="Chen H.Y."/>
            <person name="Chen S.E."/>
            <person name="Zhou L.G."/>
            <person name="Ni X.B."/>
            <person name="Tian J.H."/>
            <person name="Sheng Y."/>
            <person name="Liu T."/>
            <person name="Pan Y.S."/>
            <person name="Xia L.Y."/>
            <person name="Li J."/>
            <person name="Zhao F."/>
            <person name="Cao W.C."/>
        </authorList>
    </citation>
    <scope>NUCLEOTIDE SEQUENCE</scope>
    <source>
        <strain evidence="3">Rsan-2018</strain>
    </source>
</reference>
<feature type="transmembrane region" description="Helical" evidence="2">
    <location>
        <begin position="30"/>
        <end position="53"/>
    </location>
</feature>
<reference evidence="3" key="2">
    <citation type="submission" date="2021-09" db="EMBL/GenBank/DDBJ databases">
        <authorList>
            <person name="Jia N."/>
            <person name="Wang J."/>
            <person name="Shi W."/>
            <person name="Du L."/>
            <person name="Sun Y."/>
            <person name="Zhan W."/>
            <person name="Jiang J."/>
            <person name="Wang Q."/>
            <person name="Zhang B."/>
            <person name="Ji P."/>
            <person name="Sakyi L.B."/>
            <person name="Cui X."/>
            <person name="Yuan T."/>
            <person name="Jiang B."/>
            <person name="Yang W."/>
            <person name="Lam T.T.-Y."/>
            <person name="Chang Q."/>
            <person name="Ding S."/>
            <person name="Wang X."/>
            <person name="Zhu J."/>
            <person name="Ruan X."/>
            <person name="Zhao L."/>
            <person name="Wei J."/>
            <person name="Que T."/>
            <person name="Du C."/>
            <person name="Cheng J."/>
            <person name="Dai P."/>
            <person name="Han X."/>
            <person name="Huang E."/>
            <person name="Gao Y."/>
            <person name="Liu J."/>
            <person name="Shao H."/>
            <person name="Ye R."/>
            <person name="Li L."/>
            <person name="Wei W."/>
            <person name="Wang X."/>
            <person name="Wang C."/>
            <person name="Huo Q."/>
            <person name="Li W."/>
            <person name="Guo W."/>
            <person name="Chen H."/>
            <person name="Chen S."/>
            <person name="Zhou L."/>
            <person name="Zhou L."/>
            <person name="Ni X."/>
            <person name="Tian J."/>
            <person name="Zhou Y."/>
            <person name="Sheng Y."/>
            <person name="Liu T."/>
            <person name="Pan Y."/>
            <person name="Xia L."/>
            <person name="Li J."/>
            <person name="Zhao F."/>
            <person name="Cao W."/>
        </authorList>
    </citation>
    <scope>NUCLEOTIDE SEQUENCE</scope>
    <source>
        <strain evidence="3">Rsan-2018</strain>
        <tissue evidence="3">Larvae</tissue>
    </source>
</reference>
<dbReference type="AlphaFoldDB" id="A0A9D4SRZ5"/>
<comment type="caution">
    <text evidence="3">The sequence shown here is derived from an EMBL/GenBank/DDBJ whole genome shotgun (WGS) entry which is preliminary data.</text>
</comment>
<gene>
    <name evidence="3" type="ORF">HPB52_004890</name>
</gene>
<evidence type="ECO:0000256" key="1">
    <source>
        <dbReference type="SAM" id="MobiDB-lite"/>
    </source>
</evidence>
<evidence type="ECO:0000256" key="2">
    <source>
        <dbReference type="SAM" id="Phobius"/>
    </source>
</evidence>
<keyword evidence="2" id="KW-0812">Transmembrane</keyword>
<protein>
    <submittedName>
        <fullName evidence="3">Uncharacterized protein</fullName>
    </submittedName>
</protein>
<keyword evidence="4" id="KW-1185">Reference proteome</keyword>
<keyword evidence="2" id="KW-0472">Membrane</keyword>
<organism evidence="3 4">
    <name type="scientific">Rhipicephalus sanguineus</name>
    <name type="common">Brown dog tick</name>
    <name type="synonym">Ixodes sanguineus</name>
    <dbReference type="NCBI Taxonomy" id="34632"/>
    <lineage>
        <taxon>Eukaryota</taxon>
        <taxon>Metazoa</taxon>
        <taxon>Ecdysozoa</taxon>
        <taxon>Arthropoda</taxon>
        <taxon>Chelicerata</taxon>
        <taxon>Arachnida</taxon>
        <taxon>Acari</taxon>
        <taxon>Parasitiformes</taxon>
        <taxon>Ixodida</taxon>
        <taxon>Ixodoidea</taxon>
        <taxon>Ixodidae</taxon>
        <taxon>Rhipicephalinae</taxon>
        <taxon>Rhipicephalus</taxon>
        <taxon>Rhipicephalus</taxon>
    </lineage>
</organism>
<feature type="region of interest" description="Disordered" evidence="1">
    <location>
        <begin position="59"/>
        <end position="115"/>
    </location>
</feature>
<keyword evidence="2" id="KW-1133">Transmembrane helix</keyword>
<evidence type="ECO:0000313" key="3">
    <source>
        <dbReference type="EMBL" id="KAH7943073.1"/>
    </source>
</evidence>
<feature type="compositionally biased region" description="Basic and acidic residues" evidence="1">
    <location>
        <begin position="99"/>
        <end position="115"/>
    </location>
</feature>
<sequence length="115" mass="12586">MCESSKASYCVVSPGATTSAVYRNNPLVNFMVYGAVVLGLLAIFTLAVMFAYAMAGRNSWRGREDRTEDDLGVYRPRLTDHPGLRRRASIVAPSPNKASESHLPRGSNDEDHRAA</sequence>
<name>A0A9D4SRZ5_RHISA</name>
<dbReference type="Proteomes" id="UP000821837">
    <property type="component" value="Unassembled WGS sequence"/>
</dbReference>
<accession>A0A9D4SRZ5</accession>